<sequence>MSSISTVSVIAIVGYLLRTWIATRLRWSVKHEYDMKMLEVENQKEIRLKGEVVAELLAEWIRKNGNLDYHQLNKLTFQAFLWLPKELAEDLSNCLARKQGAKDVRKILIDIRTHLHGSSDGLQAKDVIVFDEPEMLGNGIKTSLVFSEAQTKPKPYK</sequence>
<keyword evidence="1" id="KW-0472">Membrane</keyword>
<reference evidence="2" key="2">
    <citation type="submission" date="2019-01" db="EMBL/GenBank/DDBJ databases">
        <authorList>
            <consortium name="NCBI Pathogen Detection Project"/>
        </authorList>
    </citation>
    <scope>NUCLEOTIDE SEQUENCE</scope>
    <source>
        <strain evidence="2">BCW_3452</strain>
    </source>
</reference>
<dbReference type="Proteomes" id="UP000863257">
    <property type="component" value="Unassembled WGS sequence"/>
</dbReference>
<evidence type="ECO:0000256" key="1">
    <source>
        <dbReference type="SAM" id="Phobius"/>
    </source>
</evidence>
<accession>A0A8H9TID4</accession>
<reference evidence="2" key="1">
    <citation type="journal article" date="2018" name="Genome Biol.">
        <title>SKESA: strategic k-mer extension for scrupulous assemblies.</title>
        <authorList>
            <person name="Souvorov A."/>
            <person name="Agarwala R."/>
            <person name="Lipman D.J."/>
        </authorList>
    </citation>
    <scope>NUCLEOTIDE SEQUENCE</scope>
    <source>
        <strain evidence="2">BCW_3452</strain>
    </source>
</reference>
<name>A0A8H9TID4_VIBVL</name>
<keyword evidence="1" id="KW-1133">Transmembrane helix</keyword>
<gene>
    <name evidence="2" type="ORF">I7730_25535</name>
</gene>
<proteinExistence type="predicted"/>
<evidence type="ECO:0000313" key="2">
    <source>
        <dbReference type="EMBL" id="HAS8543100.1"/>
    </source>
</evidence>
<dbReference type="EMBL" id="DACRBY010000122">
    <property type="protein sequence ID" value="HAS8543100.1"/>
    <property type="molecule type" value="Genomic_DNA"/>
</dbReference>
<dbReference type="AlphaFoldDB" id="A0A8H9TID4"/>
<organism evidence="2">
    <name type="scientific">Vibrio vulnificus</name>
    <dbReference type="NCBI Taxonomy" id="672"/>
    <lineage>
        <taxon>Bacteria</taxon>
        <taxon>Pseudomonadati</taxon>
        <taxon>Pseudomonadota</taxon>
        <taxon>Gammaproteobacteria</taxon>
        <taxon>Vibrionales</taxon>
        <taxon>Vibrionaceae</taxon>
        <taxon>Vibrio</taxon>
    </lineage>
</organism>
<feature type="transmembrane region" description="Helical" evidence="1">
    <location>
        <begin position="6"/>
        <end position="27"/>
    </location>
</feature>
<protein>
    <submittedName>
        <fullName evidence="2">Uncharacterized protein</fullName>
    </submittedName>
</protein>
<keyword evidence="1" id="KW-0812">Transmembrane</keyword>
<comment type="caution">
    <text evidence="2">The sequence shown here is derived from an EMBL/GenBank/DDBJ whole genome shotgun (WGS) entry which is preliminary data.</text>
</comment>